<feature type="transmembrane region" description="Helical" evidence="2">
    <location>
        <begin position="584"/>
        <end position="606"/>
    </location>
</feature>
<reference evidence="3 4" key="1">
    <citation type="journal article" date="2019" name="Nat. Ecol. Evol.">
        <title>Megaphylogeny resolves global patterns of mushroom evolution.</title>
        <authorList>
            <person name="Varga T."/>
            <person name="Krizsan K."/>
            <person name="Foldi C."/>
            <person name="Dima B."/>
            <person name="Sanchez-Garcia M."/>
            <person name="Sanchez-Ramirez S."/>
            <person name="Szollosi G.J."/>
            <person name="Szarkandi J.G."/>
            <person name="Papp V."/>
            <person name="Albert L."/>
            <person name="Andreopoulos W."/>
            <person name="Angelini C."/>
            <person name="Antonin V."/>
            <person name="Barry K.W."/>
            <person name="Bougher N.L."/>
            <person name="Buchanan P."/>
            <person name="Buyck B."/>
            <person name="Bense V."/>
            <person name="Catcheside P."/>
            <person name="Chovatia M."/>
            <person name="Cooper J."/>
            <person name="Damon W."/>
            <person name="Desjardin D."/>
            <person name="Finy P."/>
            <person name="Geml J."/>
            <person name="Haridas S."/>
            <person name="Hughes K."/>
            <person name="Justo A."/>
            <person name="Karasinski D."/>
            <person name="Kautmanova I."/>
            <person name="Kiss B."/>
            <person name="Kocsube S."/>
            <person name="Kotiranta H."/>
            <person name="LaButti K.M."/>
            <person name="Lechner B.E."/>
            <person name="Liimatainen K."/>
            <person name="Lipzen A."/>
            <person name="Lukacs Z."/>
            <person name="Mihaltcheva S."/>
            <person name="Morgado L.N."/>
            <person name="Niskanen T."/>
            <person name="Noordeloos M.E."/>
            <person name="Ohm R.A."/>
            <person name="Ortiz-Santana B."/>
            <person name="Ovrebo C."/>
            <person name="Racz N."/>
            <person name="Riley R."/>
            <person name="Savchenko A."/>
            <person name="Shiryaev A."/>
            <person name="Soop K."/>
            <person name="Spirin V."/>
            <person name="Szebenyi C."/>
            <person name="Tomsovsky M."/>
            <person name="Tulloss R.E."/>
            <person name="Uehling J."/>
            <person name="Grigoriev I.V."/>
            <person name="Vagvolgyi C."/>
            <person name="Papp T."/>
            <person name="Martin F.M."/>
            <person name="Miettinen O."/>
            <person name="Hibbett D.S."/>
            <person name="Nagy L.G."/>
        </authorList>
    </citation>
    <scope>NUCLEOTIDE SEQUENCE [LARGE SCALE GENOMIC DNA]</scope>
    <source>
        <strain evidence="3 4">FP101781</strain>
    </source>
</reference>
<protein>
    <recommendedName>
        <fullName evidence="5">Transmembrane protein</fullName>
    </recommendedName>
</protein>
<dbReference type="OrthoDB" id="2970724at2759"/>
<keyword evidence="4" id="KW-1185">Reference proteome</keyword>
<dbReference type="Proteomes" id="UP000298030">
    <property type="component" value="Unassembled WGS sequence"/>
</dbReference>
<evidence type="ECO:0000256" key="2">
    <source>
        <dbReference type="SAM" id="Phobius"/>
    </source>
</evidence>
<dbReference type="AlphaFoldDB" id="A0A4Y7TVU2"/>
<keyword evidence="2" id="KW-0472">Membrane</keyword>
<accession>A0A4Y7TVU2</accession>
<feature type="transmembrane region" description="Helical" evidence="2">
    <location>
        <begin position="237"/>
        <end position="257"/>
    </location>
</feature>
<keyword evidence="2" id="KW-0812">Transmembrane</keyword>
<feature type="transmembrane region" description="Helical" evidence="2">
    <location>
        <begin position="104"/>
        <end position="129"/>
    </location>
</feature>
<sequence length="657" mass="73331">MFSQRSTEPLRHNRDPSAATLVGTSNRDDSPTKSYRHRPPFRYQRSTDETGGYLEVIPLTSTSEASPNVAEVERLGTLGHAGGSAHRRPKPLHWLFTTPRPFRWLFFNGLVSFLWGIALAVFCAGKVPWHWNISQFFKRYDQEWTNEIAALVGSICKLHITYVLQQALELYSHIIIAREFTLKDLKWMQGVNEETIFAEFPDRKGAPPPQEEEPRGCWGGVKEWWWTVFRFCSTLRLLWIVMWLGLLLHNTAIVSILQPEEFWQHYPFNDPVPCGIGPGAVTLDTEQYLTEDQQQVLDKMSFEIGIQLGNYVDQVSGNTTTAVAGRNYRKGSFAYGGIGGLVEGLQDVPGVQYTAQCTTNLSKVNTVWDLALPGLAPPIISPNFDQFTNFTTLPDTFRPVESHTPMSFNISLFESAMYAVVDPLGNGAFIALSHGARSELAYPLVCSWKALPKLLHVEMVNFTALVLGHEPAEVYPSLTGRSTLATVVGMARASRLGANIQPEALRYLRSVLTLEAGPSYNYLTNATTAQIVETILADGGKASMGKYNWLVRMRRKQLDRSLAFCDSKNRTVASHWRFGNNKKIGWIAVIWTIGMGVLGMWTAVWMSKKRRLDGVSPLGAAGGFALAVGETIPDDQPLVVRHGKVGYVGDQEDEDKL</sequence>
<evidence type="ECO:0008006" key="5">
    <source>
        <dbReference type="Google" id="ProtNLM"/>
    </source>
</evidence>
<name>A0A4Y7TVU2_COPMI</name>
<feature type="region of interest" description="Disordered" evidence="1">
    <location>
        <begin position="1"/>
        <end position="40"/>
    </location>
</feature>
<keyword evidence="2" id="KW-1133">Transmembrane helix</keyword>
<proteinExistence type="predicted"/>
<evidence type="ECO:0000313" key="4">
    <source>
        <dbReference type="Proteomes" id="UP000298030"/>
    </source>
</evidence>
<organism evidence="3 4">
    <name type="scientific">Coprinellus micaceus</name>
    <name type="common">Glistening ink-cap mushroom</name>
    <name type="synonym">Coprinus micaceus</name>
    <dbReference type="NCBI Taxonomy" id="71717"/>
    <lineage>
        <taxon>Eukaryota</taxon>
        <taxon>Fungi</taxon>
        <taxon>Dikarya</taxon>
        <taxon>Basidiomycota</taxon>
        <taxon>Agaricomycotina</taxon>
        <taxon>Agaricomycetes</taxon>
        <taxon>Agaricomycetidae</taxon>
        <taxon>Agaricales</taxon>
        <taxon>Agaricineae</taxon>
        <taxon>Psathyrellaceae</taxon>
        <taxon>Coprinellus</taxon>
    </lineage>
</organism>
<evidence type="ECO:0000313" key="3">
    <source>
        <dbReference type="EMBL" id="TEB38054.1"/>
    </source>
</evidence>
<gene>
    <name evidence="3" type="ORF">FA13DRAFT_719115</name>
</gene>
<comment type="caution">
    <text evidence="3">The sequence shown here is derived from an EMBL/GenBank/DDBJ whole genome shotgun (WGS) entry which is preliminary data.</text>
</comment>
<evidence type="ECO:0000256" key="1">
    <source>
        <dbReference type="SAM" id="MobiDB-lite"/>
    </source>
</evidence>
<dbReference type="EMBL" id="QPFP01000003">
    <property type="protein sequence ID" value="TEB38054.1"/>
    <property type="molecule type" value="Genomic_DNA"/>
</dbReference>